<reference evidence="1 2" key="1">
    <citation type="submission" date="2019-08" db="EMBL/GenBank/DDBJ databases">
        <title>Seonamhaeicola sediminis sp. nov., isolated from marine sediment.</title>
        <authorList>
            <person name="Cao W.R."/>
        </authorList>
    </citation>
    <scope>NUCLEOTIDE SEQUENCE [LARGE SCALE GENOMIC DNA]</scope>
    <source>
        <strain evidence="1 2">1505</strain>
    </source>
</reference>
<gene>
    <name evidence="1" type="ORF">FUA22_16895</name>
</gene>
<protein>
    <submittedName>
        <fullName evidence="1">DUF2007 domain-containing protein</fullName>
    </submittedName>
</protein>
<proteinExistence type="predicted"/>
<name>A0A5C7GFF9_9FLAO</name>
<evidence type="ECO:0000313" key="1">
    <source>
        <dbReference type="EMBL" id="TXG35418.1"/>
    </source>
</evidence>
<sequence length="79" mass="8865">MTDSNYIKVFTGNLIIIQRMISELEKVNISPVIKDQTDSGIITDILGTSVSHFQEIHVHKDELDKAVLVIEEVNSELQA</sequence>
<accession>A0A5C7GFF9</accession>
<dbReference type="Proteomes" id="UP000321080">
    <property type="component" value="Unassembled WGS sequence"/>
</dbReference>
<dbReference type="EMBL" id="VRKQ01000018">
    <property type="protein sequence ID" value="TXG35418.1"/>
    <property type="molecule type" value="Genomic_DNA"/>
</dbReference>
<dbReference type="AlphaFoldDB" id="A0A5C7GFF9"/>
<comment type="caution">
    <text evidence="1">The sequence shown here is derived from an EMBL/GenBank/DDBJ whole genome shotgun (WGS) entry which is preliminary data.</text>
</comment>
<keyword evidence="2" id="KW-1185">Reference proteome</keyword>
<dbReference type="OrthoDB" id="1149279at2"/>
<evidence type="ECO:0000313" key="2">
    <source>
        <dbReference type="Proteomes" id="UP000321080"/>
    </source>
</evidence>
<organism evidence="1 2">
    <name type="scientific">Seonamhaeicola maritimus</name>
    <dbReference type="NCBI Taxonomy" id="2591822"/>
    <lineage>
        <taxon>Bacteria</taxon>
        <taxon>Pseudomonadati</taxon>
        <taxon>Bacteroidota</taxon>
        <taxon>Flavobacteriia</taxon>
        <taxon>Flavobacteriales</taxon>
        <taxon>Flavobacteriaceae</taxon>
    </lineage>
</organism>
<dbReference type="RefSeq" id="WP_147769762.1">
    <property type="nucleotide sequence ID" value="NZ_VRKQ01000018.1"/>
</dbReference>